<dbReference type="Proteomes" id="UP001054902">
    <property type="component" value="Unassembled WGS sequence"/>
</dbReference>
<feature type="region of interest" description="Disordered" evidence="1">
    <location>
        <begin position="109"/>
        <end position="131"/>
    </location>
</feature>
<name>A0AAD3CH22_9STRA</name>
<gene>
    <name evidence="2" type="ORF">CTEN210_01978</name>
</gene>
<dbReference type="EMBL" id="BLLK01000020">
    <property type="protein sequence ID" value="GFH45504.1"/>
    <property type="molecule type" value="Genomic_DNA"/>
</dbReference>
<evidence type="ECO:0000313" key="3">
    <source>
        <dbReference type="Proteomes" id="UP001054902"/>
    </source>
</evidence>
<evidence type="ECO:0000256" key="1">
    <source>
        <dbReference type="SAM" id="MobiDB-lite"/>
    </source>
</evidence>
<evidence type="ECO:0000313" key="2">
    <source>
        <dbReference type="EMBL" id="GFH45504.1"/>
    </source>
</evidence>
<proteinExistence type="predicted"/>
<protein>
    <submittedName>
        <fullName evidence="2">Uncharacterized protein</fullName>
    </submittedName>
</protein>
<reference evidence="2 3" key="1">
    <citation type="journal article" date="2021" name="Sci. Rep.">
        <title>The genome of the diatom Chaetoceros tenuissimus carries an ancient integrated fragment of an extant virus.</title>
        <authorList>
            <person name="Hongo Y."/>
            <person name="Kimura K."/>
            <person name="Takaki Y."/>
            <person name="Yoshida Y."/>
            <person name="Baba S."/>
            <person name="Kobayashi G."/>
            <person name="Nagasaki K."/>
            <person name="Hano T."/>
            <person name="Tomaru Y."/>
        </authorList>
    </citation>
    <scope>NUCLEOTIDE SEQUENCE [LARGE SCALE GENOMIC DNA]</scope>
    <source>
        <strain evidence="2 3">NIES-3715</strain>
    </source>
</reference>
<organism evidence="2 3">
    <name type="scientific">Chaetoceros tenuissimus</name>
    <dbReference type="NCBI Taxonomy" id="426638"/>
    <lineage>
        <taxon>Eukaryota</taxon>
        <taxon>Sar</taxon>
        <taxon>Stramenopiles</taxon>
        <taxon>Ochrophyta</taxon>
        <taxon>Bacillariophyta</taxon>
        <taxon>Coscinodiscophyceae</taxon>
        <taxon>Chaetocerotophycidae</taxon>
        <taxon>Chaetocerotales</taxon>
        <taxon>Chaetocerotaceae</taxon>
        <taxon>Chaetoceros</taxon>
    </lineage>
</organism>
<dbReference type="AlphaFoldDB" id="A0AAD3CH22"/>
<accession>A0AAD3CH22</accession>
<keyword evidence="3" id="KW-1185">Reference proteome</keyword>
<comment type="caution">
    <text evidence="2">The sequence shown here is derived from an EMBL/GenBank/DDBJ whole genome shotgun (WGS) entry which is preliminary data.</text>
</comment>
<sequence>MVYGISSSSSAETDNGTSVIKISMFLEEIQRRILLKEHTQENLLRLLQLVSPSITYSDLSNEEERIKAINKLLNQAHPSNFMDNIDAENIHVDMKAFCAKCCEQMQMKSSKKRLGRRKKQSKLQTSQENKAESVIQFNTRQKWSHLDGYVRPLPPEKLTSGKVLAPLVAYQCINARGAIAHGKRPSLVYSWENVESCRGISVMDVFKKHGGFKTISGSKVHDIKLEIIENGPVVSHSFIPTTSFATEHSKSIVPSRIKKHHYCMIIGWRLTEYGEAWLVQSYNGGEIMDIPVGRFSIDETIIAPKSSFVNLTWQQGPYFDRDMTLTKGWHNVEEITLKLSANELGKFAETFGDKDFSDAIIEKIRFVIRDKNKNAHSRSCSIQSLQWNKRQQVWDVTCLFNDKGSYPLLEQNLSI</sequence>
<feature type="compositionally biased region" description="Basic residues" evidence="1">
    <location>
        <begin position="109"/>
        <end position="121"/>
    </location>
</feature>